<organism evidence="2 3">
    <name type="scientific">Petrolisthes cinctipes</name>
    <name type="common">Flat porcelain crab</name>
    <dbReference type="NCBI Taxonomy" id="88211"/>
    <lineage>
        <taxon>Eukaryota</taxon>
        <taxon>Metazoa</taxon>
        <taxon>Ecdysozoa</taxon>
        <taxon>Arthropoda</taxon>
        <taxon>Crustacea</taxon>
        <taxon>Multicrustacea</taxon>
        <taxon>Malacostraca</taxon>
        <taxon>Eumalacostraca</taxon>
        <taxon>Eucarida</taxon>
        <taxon>Decapoda</taxon>
        <taxon>Pleocyemata</taxon>
        <taxon>Anomura</taxon>
        <taxon>Galatheoidea</taxon>
        <taxon>Porcellanidae</taxon>
        <taxon>Petrolisthes</taxon>
    </lineage>
</organism>
<feature type="compositionally biased region" description="Basic and acidic residues" evidence="1">
    <location>
        <begin position="52"/>
        <end position="62"/>
    </location>
</feature>
<reference evidence="2" key="1">
    <citation type="submission" date="2023-10" db="EMBL/GenBank/DDBJ databases">
        <title>Genome assemblies of two species of porcelain crab, Petrolisthes cinctipes and Petrolisthes manimaculis (Anomura: Porcellanidae).</title>
        <authorList>
            <person name="Angst P."/>
        </authorList>
    </citation>
    <scope>NUCLEOTIDE SEQUENCE</scope>
    <source>
        <strain evidence="2">PB745_01</strain>
        <tissue evidence="2">Gill</tissue>
    </source>
</reference>
<keyword evidence="3" id="KW-1185">Reference proteome</keyword>
<evidence type="ECO:0000256" key="1">
    <source>
        <dbReference type="SAM" id="MobiDB-lite"/>
    </source>
</evidence>
<accession>A0AAE1KFT0</accession>
<evidence type="ECO:0000313" key="3">
    <source>
        <dbReference type="Proteomes" id="UP001286313"/>
    </source>
</evidence>
<feature type="compositionally biased region" description="Basic and acidic residues" evidence="1">
    <location>
        <begin position="1"/>
        <end position="37"/>
    </location>
</feature>
<comment type="caution">
    <text evidence="2">The sequence shown here is derived from an EMBL/GenBank/DDBJ whole genome shotgun (WGS) entry which is preliminary data.</text>
</comment>
<feature type="compositionally biased region" description="Basic and acidic residues" evidence="1">
    <location>
        <begin position="72"/>
        <end position="94"/>
    </location>
</feature>
<dbReference type="Proteomes" id="UP001286313">
    <property type="component" value="Unassembled WGS sequence"/>
</dbReference>
<feature type="region of interest" description="Disordered" evidence="1">
    <location>
        <begin position="1"/>
        <end position="100"/>
    </location>
</feature>
<name>A0AAE1KFT0_PETCI</name>
<gene>
    <name evidence="2" type="ORF">Pcinc_023433</name>
</gene>
<protein>
    <submittedName>
        <fullName evidence="2">Uncharacterized protein</fullName>
    </submittedName>
</protein>
<proteinExistence type="predicted"/>
<evidence type="ECO:0000313" key="2">
    <source>
        <dbReference type="EMBL" id="KAK3871418.1"/>
    </source>
</evidence>
<dbReference type="AlphaFoldDB" id="A0AAE1KFT0"/>
<sequence length="100" mass="12095">MGEAREDREKQKVGELVPERDGPEGGDEKERERKKQQQEFQDVTGPKQNIRRTREDRWEKWAGEGGRGRQMRWKEKDSMRKSTGEEEREHHEEDRIEMED</sequence>
<dbReference type="EMBL" id="JAWQEG010002511">
    <property type="protein sequence ID" value="KAK3871418.1"/>
    <property type="molecule type" value="Genomic_DNA"/>
</dbReference>